<feature type="domain" description="4Fe-4S ferredoxin-type" evidence="5">
    <location>
        <begin position="210"/>
        <end position="239"/>
    </location>
</feature>
<reference evidence="8" key="2">
    <citation type="submission" date="2015-09" db="EMBL/GenBank/DDBJ databases">
        <title>Cronobacter genome sequencing and assembly.</title>
        <authorList>
            <person name="Descombes P."/>
            <person name="Baert L."/>
            <person name="Ngom-Bru C."/>
            <person name="Barretto C."/>
        </authorList>
    </citation>
    <scope>NUCLEOTIDE SEQUENCE [LARGE SCALE GENOMIC DNA]</scope>
    <source>
        <strain evidence="8">NCTC 9529</strain>
    </source>
</reference>
<keyword evidence="4" id="KW-0411">Iron-sulfur</keyword>
<dbReference type="PANTHER" id="PTHR43687">
    <property type="entry name" value="ADENYLYLSULFATE REDUCTASE, BETA SUBUNIT"/>
    <property type="match status" value="1"/>
</dbReference>
<dbReference type="GO" id="GO:0051539">
    <property type="term" value="F:4 iron, 4 sulfur cluster binding"/>
    <property type="evidence" value="ECO:0007669"/>
    <property type="project" value="UniProtKB-KW"/>
</dbReference>
<dbReference type="RefSeq" id="WP_038857239.1">
    <property type="nucleotide sequence ID" value="NZ_AJKW01000009.1"/>
</dbReference>
<dbReference type="SUPFAM" id="SSF54862">
    <property type="entry name" value="4Fe-4S ferredoxins"/>
    <property type="match status" value="2"/>
</dbReference>
<dbReference type="Proteomes" id="UP000061974">
    <property type="component" value="Chromosome"/>
</dbReference>
<dbReference type="EMBL" id="CP012257">
    <property type="protein sequence ID" value="ALB54927.1"/>
    <property type="molecule type" value="Genomic_DNA"/>
</dbReference>
<evidence type="ECO:0000256" key="1">
    <source>
        <dbReference type="ARBA" id="ARBA00022485"/>
    </source>
</evidence>
<dbReference type="KEGG" id="cui:AFK65_09735"/>
<evidence type="ECO:0000313" key="6">
    <source>
        <dbReference type="EMBL" id="ALB54927.1"/>
    </source>
</evidence>
<dbReference type="GO" id="GO:0046872">
    <property type="term" value="F:metal ion binding"/>
    <property type="evidence" value="ECO:0007669"/>
    <property type="project" value="UniProtKB-KW"/>
</dbReference>
<feature type="domain" description="4Fe-4S ferredoxin-type" evidence="5">
    <location>
        <begin position="181"/>
        <end position="209"/>
    </location>
</feature>
<keyword evidence="3" id="KW-0408">Iron</keyword>
<protein>
    <submittedName>
        <fullName evidence="6 7">Ferredoxin</fullName>
    </submittedName>
</protein>
<dbReference type="PANTHER" id="PTHR43687:SF1">
    <property type="entry name" value="FERREDOXIN III"/>
    <property type="match status" value="1"/>
</dbReference>
<organism evidence="6 8">
    <name type="scientific">Cronobacter universalis NCTC 9529</name>
    <dbReference type="NCBI Taxonomy" id="1074000"/>
    <lineage>
        <taxon>Bacteria</taxon>
        <taxon>Pseudomonadati</taxon>
        <taxon>Pseudomonadota</taxon>
        <taxon>Gammaproteobacteria</taxon>
        <taxon>Enterobacterales</taxon>
        <taxon>Enterobacteriaceae</taxon>
        <taxon>Cronobacter</taxon>
    </lineage>
</organism>
<dbReference type="Pfam" id="PF12838">
    <property type="entry name" value="Fer4_7"/>
    <property type="match status" value="2"/>
</dbReference>
<dbReference type="AlphaFoldDB" id="A0AAC8VQ04"/>
<evidence type="ECO:0000313" key="9">
    <source>
        <dbReference type="Proteomes" id="UP000254849"/>
    </source>
</evidence>
<sequence>MNLFDALTPIPPCVGARCARKRLRRSRCDDCVTRCPTGALSIHNHEVVLAPERCTGCGICLFVCPADALENLSPLARCHRDGVLLGPFTLPVAAEELLLWHSHYAIRAVAVDLTRDSHWLRPLAELNLRLQQRGEPGWQCVAVSPAAGEAKRRLLRPGGARARVPHDAAARRAVGAFLSAYAVTLDATRCLLCGACGRACASGAIRFSEQAVTLDSTRCDGCGDCAAVCPVDAITITEGDAGPLIRRALHHARCERCGEPWRAWRPGEKHCPVCRRHGFNMRGG</sequence>
<dbReference type="InterPro" id="IPR017896">
    <property type="entry name" value="4Fe4S_Fe-S-bd"/>
</dbReference>
<keyword evidence="9" id="KW-1185">Reference proteome</keyword>
<feature type="domain" description="4Fe-4S ferredoxin-type" evidence="5">
    <location>
        <begin position="45"/>
        <end position="75"/>
    </location>
</feature>
<evidence type="ECO:0000313" key="8">
    <source>
        <dbReference type="Proteomes" id="UP000061974"/>
    </source>
</evidence>
<accession>A0AAC8VQ04</accession>
<evidence type="ECO:0000256" key="3">
    <source>
        <dbReference type="ARBA" id="ARBA00023004"/>
    </source>
</evidence>
<proteinExistence type="predicted"/>
<reference evidence="8" key="1">
    <citation type="submission" date="2015-07" db="EMBL/GenBank/DDBJ databases">
        <authorList>
            <person name="Moine D."/>
            <person name="Kassam M."/>
        </authorList>
    </citation>
    <scope>NUCLEOTIDE SEQUENCE [LARGE SCALE GENOMIC DNA]</scope>
    <source>
        <strain evidence="8">NCTC 9529</strain>
    </source>
</reference>
<evidence type="ECO:0000259" key="5">
    <source>
        <dbReference type="PROSITE" id="PS51379"/>
    </source>
</evidence>
<keyword evidence="1" id="KW-0004">4Fe-4S</keyword>
<dbReference type="InterPro" id="IPR050572">
    <property type="entry name" value="Fe-S_Ferredoxin"/>
</dbReference>
<dbReference type="PROSITE" id="PS00198">
    <property type="entry name" value="4FE4S_FER_1"/>
    <property type="match status" value="2"/>
</dbReference>
<dbReference type="PROSITE" id="PS51379">
    <property type="entry name" value="4FE4S_FER_2"/>
    <property type="match status" value="3"/>
</dbReference>
<gene>
    <name evidence="6" type="ORF">AFK65_09735</name>
    <name evidence="7" type="ORF">NCTC9529_01990</name>
</gene>
<reference evidence="7 9" key="4">
    <citation type="submission" date="2018-06" db="EMBL/GenBank/DDBJ databases">
        <authorList>
            <consortium name="Pathogen Informatics"/>
            <person name="Doyle S."/>
        </authorList>
    </citation>
    <scope>NUCLEOTIDE SEQUENCE [LARGE SCALE GENOMIC DNA]</scope>
    <source>
        <strain evidence="9">NCTC 9529</strain>
        <strain evidence="7">NCTC9529</strain>
    </source>
</reference>
<dbReference type="Gene3D" id="3.30.70.20">
    <property type="match status" value="2"/>
</dbReference>
<keyword evidence="2" id="KW-0479">Metal-binding</keyword>
<name>A0AAC8VQ04_9ENTR</name>
<evidence type="ECO:0000256" key="4">
    <source>
        <dbReference type="ARBA" id="ARBA00023014"/>
    </source>
</evidence>
<dbReference type="InterPro" id="IPR017900">
    <property type="entry name" value="4Fe4S_Fe_S_CS"/>
</dbReference>
<dbReference type="Proteomes" id="UP000254849">
    <property type="component" value="Unassembled WGS sequence"/>
</dbReference>
<evidence type="ECO:0000256" key="2">
    <source>
        <dbReference type="ARBA" id="ARBA00022723"/>
    </source>
</evidence>
<evidence type="ECO:0000313" key="7">
    <source>
        <dbReference type="EMBL" id="STD07502.1"/>
    </source>
</evidence>
<reference evidence="6 8" key="3">
    <citation type="journal article" date="2016" name="Genome Announc.">
        <title>Fully Closed Genome Sequences of Five Type Strains of the Genus Cronobacter and One Cronobacter sakazakii Strain.</title>
        <authorList>
            <person name="Moine D."/>
            <person name="Kassam M."/>
            <person name="Baert L."/>
            <person name="Tang Y."/>
            <person name="Barretto C."/>
            <person name="Ngom Bru C."/>
            <person name="Klijn A."/>
            <person name="Descombes P."/>
        </authorList>
    </citation>
    <scope>NUCLEOTIDE SEQUENCE [LARGE SCALE GENOMIC DNA]</scope>
    <source>
        <strain evidence="6 8">NCTC 9529</strain>
    </source>
</reference>
<dbReference type="EMBL" id="UFYH01000001">
    <property type="protein sequence ID" value="STD07502.1"/>
    <property type="molecule type" value="Genomic_DNA"/>
</dbReference>